<proteinExistence type="predicted"/>
<dbReference type="AlphaFoldDB" id="A0ABD6B2B2"/>
<dbReference type="Gene3D" id="3.40.630.30">
    <property type="match status" value="1"/>
</dbReference>
<dbReference type="RefSeq" id="WP_379817771.1">
    <property type="nucleotide sequence ID" value="NZ_JBHUDH010000008.1"/>
</dbReference>
<dbReference type="EC" id="2.3.-.-" evidence="4"/>
<feature type="domain" description="N-acetyltransferase" evidence="3">
    <location>
        <begin position="1"/>
        <end position="119"/>
    </location>
</feature>
<name>A0ABD6B2B2_9EURY</name>
<evidence type="ECO:0000256" key="2">
    <source>
        <dbReference type="ARBA" id="ARBA00023315"/>
    </source>
</evidence>
<gene>
    <name evidence="4" type="ORF">ACFR9S_00915</name>
</gene>
<dbReference type="Proteomes" id="UP001597111">
    <property type="component" value="Unassembled WGS sequence"/>
</dbReference>
<evidence type="ECO:0000259" key="3">
    <source>
        <dbReference type="PROSITE" id="PS51186"/>
    </source>
</evidence>
<dbReference type="InterPro" id="IPR016181">
    <property type="entry name" value="Acyl_CoA_acyltransferase"/>
</dbReference>
<dbReference type="CDD" id="cd04301">
    <property type="entry name" value="NAT_SF"/>
    <property type="match status" value="1"/>
</dbReference>
<feature type="non-terminal residue" evidence="4">
    <location>
        <position position="1"/>
    </location>
</feature>
<keyword evidence="2 4" id="KW-0012">Acyltransferase</keyword>
<comment type="caution">
    <text evidence="4">The sequence shown here is derived from an EMBL/GenBank/DDBJ whole genome shotgun (WGS) entry which is preliminary data.</text>
</comment>
<evidence type="ECO:0000256" key="1">
    <source>
        <dbReference type="ARBA" id="ARBA00022679"/>
    </source>
</evidence>
<keyword evidence="5" id="KW-1185">Reference proteome</keyword>
<organism evidence="4 5">
    <name type="scientific">Halolamina salina</name>
    <dbReference type="NCBI Taxonomy" id="1220023"/>
    <lineage>
        <taxon>Archaea</taxon>
        <taxon>Methanobacteriati</taxon>
        <taxon>Methanobacteriota</taxon>
        <taxon>Stenosarchaea group</taxon>
        <taxon>Halobacteria</taxon>
        <taxon>Halobacteriales</taxon>
        <taxon>Haloferacaceae</taxon>
    </lineage>
</organism>
<sequence>READAADGACFLVADDDGVVGFANAGPARDWESDPDDPDAFFSRLYVAPDRWGEGVGSELAAHVAHRLRGAGHERVWLEVFDGNDRARGFYESLGFERIGSVTETFGGTEVTTLHLAAPVSALVAATPSVE</sequence>
<dbReference type="PROSITE" id="PS51186">
    <property type="entry name" value="GNAT"/>
    <property type="match status" value="1"/>
</dbReference>
<keyword evidence="1 4" id="KW-0808">Transferase</keyword>
<evidence type="ECO:0000313" key="4">
    <source>
        <dbReference type="EMBL" id="MFD1524862.1"/>
    </source>
</evidence>
<dbReference type="InterPro" id="IPR000182">
    <property type="entry name" value="GNAT_dom"/>
</dbReference>
<dbReference type="Pfam" id="PF00583">
    <property type="entry name" value="Acetyltransf_1"/>
    <property type="match status" value="1"/>
</dbReference>
<accession>A0ABD6B2B2</accession>
<dbReference type="GO" id="GO:0016746">
    <property type="term" value="F:acyltransferase activity"/>
    <property type="evidence" value="ECO:0007669"/>
    <property type="project" value="UniProtKB-KW"/>
</dbReference>
<reference evidence="4 5" key="1">
    <citation type="journal article" date="2019" name="Int. J. Syst. Evol. Microbiol.">
        <title>The Global Catalogue of Microorganisms (GCM) 10K type strain sequencing project: providing services to taxonomists for standard genome sequencing and annotation.</title>
        <authorList>
            <consortium name="The Broad Institute Genomics Platform"/>
            <consortium name="The Broad Institute Genome Sequencing Center for Infectious Disease"/>
            <person name="Wu L."/>
            <person name="Ma J."/>
        </authorList>
    </citation>
    <scope>NUCLEOTIDE SEQUENCE [LARGE SCALE GENOMIC DNA]</scope>
    <source>
        <strain evidence="4 5">CGMCC 1.12285</strain>
    </source>
</reference>
<evidence type="ECO:0000313" key="5">
    <source>
        <dbReference type="Proteomes" id="UP001597111"/>
    </source>
</evidence>
<dbReference type="PANTHER" id="PTHR43877">
    <property type="entry name" value="AMINOALKYLPHOSPHONATE N-ACETYLTRANSFERASE-RELATED-RELATED"/>
    <property type="match status" value="1"/>
</dbReference>
<dbReference type="InterPro" id="IPR050832">
    <property type="entry name" value="Bact_Acetyltransf"/>
</dbReference>
<protein>
    <submittedName>
        <fullName evidence="4">GNAT family N-acetyltransferase</fullName>
        <ecNumber evidence="4">2.3.-.-</ecNumber>
    </submittedName>
</protein>
<dbReference type="EMBL" id="JBHUDH010000008">
    <property type="protein sequence ID" value="MFD1524862.1"/>
    <property type="molecule type" value="Genomic_DNA"/>
</dbReference>
<dbReference type="SUPFAM" id="SSF55729">
    <property type="entry name" value="Acyl-CoA N-acyltransferases (Nat)"/>
    <property type="match status" value="1"/>
</dbReference>